<dbReference type="OrthoDB" id="272624at2759"/>
<protein>
    <recommendedName>
        <fullName evidence="2">Myb-like domain-containing protein</fullName>
    </recommendedName>
</protein>
<dbReference type="Proteomes" id="UP000472263">
    <property type="component" value="Chromosome 12"/>
</dbReference>
<feature type="domain" description="Myb-like" evidence="2">
    <location>
        <begin position="422"/>
        <end position="470"/>
    </location>
</feature>
<feature type="compositionally biased region" description="Polar residues" evidence="1">
    <location>
        <begin position="1207"/>
        <end position="1221"/>
    </location>
</feature>
<accession>A0A667YTY4</accession>
<feature type="region of interest" description="Disordered" evidence="1">
    <location>
        <begin position="1190"/>
        <end position="1260"/>
    </location>
</feature>
<evidence type="ECO:0000256" key="1">
    <source>
        <dbReference type="SAM" id="MobiDB-lite"/>
    </source>
</evidence>
<dbReference type="GO" id="GO:0001156">
    <property type="term" value="F:TFIIIC-class transcription factor complex binding"/>
    <property type="evidence" value="ECO:0007669"/>
    <property type="project" value="TreeGrafter"/>
</dbReference>
<feature type="region of interest" description="Disordered" evidence="1">
    <location>
        <begin position="2127"/>
        <end position="2160"/>
    </location>
</feature>
<name>A0A667YTY4_9TELE</name>
<feature type="compositionally biased region" description="Basic residues" evidence="1">
    <location>
        <begin position="773"/>
        <end position="784"/>
    </location>
</feature>
<feature type="compositionally biased region" description="Basic and acidic residues" evidence="1">
    <location>
        <begin position="43"/>
        <end position="56"/>
    </location>
</feature>
<proteinExistence type="predicted"/>
<feature type="region of interest" description="Disordered" evidence="1">
    <location>
        <begin position="1003"/>
        <end position="1071"/>
    </location>
</feature>
<feature type="compositionally biased region" description="Basic residues" evidence="1">
    <location>
        <begin position="1446"/>
        <end position="1455"/>
    </location>
</feature>
<feature type="compositionally biased region" description="Polar residues" evidence="1">
    <location>
        <begin position="21"/>
        <end position="35"/>
    </location>
</feature>
<evidence type="ECO:0000313" key="4">
    <source>
        <dbReference type="Proteomes" id="UP000472263"/>
    </source>
</evidence>
<feature type="compositionally biased region" description="Basic and acidic residues" evidence="1">
    <location>
        <begin position="2034"/>
        <end position="2050"/>
    </location>
</feature>
<feature type="compositionally biased region" description="Polar residues" evidence="1">
    <location>
        <begin position="1359"/>
        <end position="1376"/>
    </location>
</feature>
<organism evidence="3 4">
    <name type="scientific">Myripristis murdjan</name>
    <name type="common">pinecone soldierfish</name>
    <dbReference type="NCBI Taxonomy" id="586833"/>
    <lineage>
        <taxon>Eukaryota</taxon>
        <taxon>Metazoa</taxon>
        <taxon>Chordata</taxon>
        <taxon>Craniata</taxon>
        <taxon>Vertebrata</taxon>
        <taxon>Euteleostomi</taxon>
        <taxon>Actinopterygii</taxon>
        <taxon>Neopterygii</taxon>
        <taxon>Teleostei</taxon>
        <taxon>Neoteleostei</taxon>
        <taxon>Acanthomorphata</taxon>
        <taxon>Holocentriformes</taxon>
        <taxon>Holocentridae</taxon>
        <taxon>Myripristis</taxon>
    </lineage>
</organism>
<feature type="compositionally biased region" description="Polar residues" evidence="1">
    <location>
        <begin position="1020"/>
        <end position="1038"/>
    </location>
</feature>
<feature type="region of interest" description="Disordered" evidence="1">
    <location>
        <begin position="1"/>
        <end position="244"/>
    </location>
</feature>
<feature type="compositionally biased region" description="Polar residues" evidence="1">
    <location>
        <begin position="944"/>
        <end position="971"/>
    </location>
</feature>
<feature type="compositionally biased region" description="Basic and acidic residues" evidence="1">
    <location>
        <begin position="1346"/>
        <end position="1357"/>
    </location>
</feature>
<feature type="compositionally biased region" description="Polar residues" evidence="1">
    <location>
        <begin position="1600"/>
        <end position="1612"/>
    </location>
</feature>
<dbReference type="InterPro" id="IPR001005">
    <property type="entry name" value="SANT/Myb"/>
</dbReference>
<feature type="region of interest" description="Disordered" evidence="1">
    <location>
        <begin position="1326"/>
        <end position="1665"/>
    </location>
</feature>
<dbReference type="InParanoid" id="A0A667YTY4"/>
<feature type="region of interest" description="Disordered" evidence="1">
    <location>
        <begin position="1919"/>
        <end position="2113"/>
    </location>
</feature>
<feature type="region of interest" description="Disordered" evidence="1">
    <location>
        <begin position="315"/>
        <end position="364"/>
    </location>
</feature>
<feature type="compositionally biased region" description="Acidic residues" evidence="1">
    <location>
        <begin position="537"/>
        <end position="562"/>
    </location>
</feature>
<feature type="compositionally biased region" description="Polar residues" evidence="1">
    <location>
        <begin position="2080"/>
        <end position="2094"/>
    </location>
</feature>
<feature type="compositionally biased region" description="Basic and acidic residues" evidence="1">
    <location>
        <begin position="580"/>
        <end position="610"/>
    </location>
</feature>
<evidence type="ECO:0000313" key="3">
    <source>
        <dbReference type="Ensembl" id="ENSMMDP00005034050.1"/>
    </source>
</evidence>
<dbReference type="InterPro" id="IPR009057">
    <property type="entry name" value="Homeodomain-like_sf"/>
</dbReference>
<feature type="compositionally biased region" description="Polar residues" evidence="1">
    <location>
        <begin position="1621"/>
        <end position="1659"/>
    </location>
</feature>
<feature type="compositionally biased region" description="Polar residues" evidence="1">
    <location>
        <begin position="1093"/>
        <end position="1106"/>
    </location>
</feature>
<feature type="compositionally biased region" description="Basic residues" evidence="1">
    <location>
        <begin position="1326"/>
        <end position="1338"/>
    </location>
</feature>
<feature type="compositionally biased region" description="Polar residues" evidence="1">
    <location>
        <begin position="1460"/>
        <end position="1495"/>
    </location>
</feature>
<sequence length="2203" mass="238312">MLRRSRISVRPNVSVAGRTGALTTPQDAPPQNQGASDIPAEGNEEHTATAETKEPTVEPSGAAAGDTNDENGEGVSSSAAVQRRKRFSVKPKVAPRTWTSVRTPKSSVKAASEAQAPGPDPDKPTTSSQKETTVAQELQSQGRQKPSGESRQPKMQPTLSSPPPPSPTAVSPAEDTAEEAPLPSDKGKKSESSQARDVPPKPPDKIPPSLPEKEALEISERAETLVSRSSKSGSHLPAPRMSLSRLLNDPVDLQRLAKARKLRELLRHEMDKEKKLKKDKARQKEYILDPAKMTMRDLIYYLPNSNPMTSYLEDTGRENETEIPPSVAREKSPERAQEPEILPETASQTMEDEEEVEAEEEKDQPLMAPRVKVAEDGSLIIDEESLTVEVQRSEGANPVEERDTVFERGTTTTYSSFRKGTYTKPWSSEETDMFFVAVSMVGTDFSMICQLFPHRARSEIKNKFKKEERENAWRIDKAFKERRKLDIEYFSKLLEKILEVQNSKSKKPKSPSEKKPPTKKRNRKAKEKKAKRKLSDVEEEDEEGATPYLEEVEGEKENEDISNEGGTPASTPKRKYKRKKGEESSPNKPNDKKMARAEKNKEQGEAHTPEDVEAALPEDQTNLNMSEDTEPAKATKGTTIKPAQLSRGRAPKPLLPLGRKWGRKCQVPNTKPNVGATDAAQESLGDEASKGEVCKDASPSRPAKERKLENDDTSSDGEGDSAVKPLKPTRYGRMPKPIQHLNYPAKEDTHSKASETTCGSAYPEGPSTTTAKPKPKCQAKKARSSKAQVAQEPKKSKLVTLRASQSEYSDDEDGDQTEANEMEEEQHHPSCSSKDSSAPVFVPVSLRSPQPVVSEVEETMEELDILVNVPDVLGISQDALCPDASCKQAQDETGTAGPCEHQLDLLVDVIDFLSSDQGEGTEEESYNEAAQTLLTIGNLAHLSQPAQSHTSTQDHTTGTATASGNETCSQDPQEDIVSKPVAHVQNSTAVTETSDCTVTEATEIVEQEKPECSTTHEDPLSQTDDVQNNATMTVTSDCRVTEPTQTVEEEERESSITDQDPSSQTGDKPIIKASDSTYSKQEIAANVECASQAELSSDVSEQNSQQTRRRRLSKVKPKPNLGRASGIARSKKEAMTSPVSTVKESHTVAPELSGVTQSLSVADESTSEIADSGTASLIFDSASAEFMAEPSVTQEKAVDEEFAPQVESHSTISDQQSLQNKTKMKPNLGRDTRNAKPQSVSADEKLKSLVETSESSCINPGTSYAAVKEAQVSPRSNIVDPVPVQESSDHPAATIAATEELSKIQQEESGDGSTCQTRITTRRQFCKVKPKPNLRKTPRTVQSESQPKEDSVTHFKPTENPSSPTCSPKSTVNTVAQLEPQPACSTTPHAEPPLSTGPASDLTPSLGINHPQKPTEEIFTGEETKAEVGPAYQVDSSSECLERDVRRRRFPKVKPKPNVGPSTRTAQSKQAYIGRSSDTISKKTPMTDSTSQGEVKTTEKASEHLTSPHCLLNREHLSSISSGEPGPERSMENTTPQSRSPDDVVMKTSGLTQDQVLLTDSVPETLSSDESTIQVEPPGKCASSQDKVEAGASPQMGCNLRTSTQTAGSNYQTRDDAPAMSESQSSEDGSTPSKDASEQTTNAQSKPVPTENPQQPCSESSDVVRVDDSLFKDQDVFQRNLYENTETTQTVQDNFQAAQCAGGSESEPLDSNKSLGNALQTCRATPPKSNLGCSHPCQHPQPVQNTTHLQPDSGTCVQVLQDAAPHRLDSNVQEPAEGADDLSNAVSLDCVTHIPIKSTQGAASSSTSGTQSYPDLTTHLEVLSEQAPSDPEEPFFILSLTEIPFFPSGEEVGSVSEPLPCVSVSEAPAQPQSSVLAASGGSLAGSCSAPVPVSMEEGGRRDFTSVMHVESALTTCTDSITKKPVDQHGTDPEVQPSKLPETDENSEIDVPSKKRRLDTGRRAKLQVKPNTSRKKQAHRTLTAEEAEVSKQTNTIPESDLRCPPAQAETLDATARAGEEALAEPQKGTSGCLETGKDTPSRGCDTEDRSPEVQTQASHQTTQPPVTSTRNRKPRGFLSILSESTAPSGQPQRVKTGSRAPKVKTSCTGRKRAAPEAVTSTALLEDCHSTAATPTTSAQAEEDIPQSAEGRLSCPDPGPSTSLCVAQAPAAQQCDSVENTFAEEEPTCVTQYFLSNIFTEVDEG</sequence>
<feature type="region of interest" description="Disordered" evidence="1">
    <location>
        <begin position="1091"/>
        <end position="1146"/>
    </location>
</feature>
<dbReference type="GO" id="GO:0000126">
    <property type="term" value="C:transcription factor TFIIIB complex"/>
    <property type="evidence" value="ECO:0007669"/>
    <property type="project" value="TreeGrafter"/>
</dbReference>
<evidence type="ECO:0000259" key="2">
    <source>
        <dbReference type="SMART" id="SM00717"/>
    </source>
</evidence>
<feature type="compositionally biased region" description="Polar residues" evidence="1">
    <location>
        <begin position="97"/>
        <end position="106"/>
    </location>
</feature>
<feature type="region of interest" description="Disordered" evidence="1">
    <location>
        <begin position="944"/>
        <end position="974"/>
    </location>
</feature>
<reference evidence="3" key="3">
    <citation type="submission" date="2025-09" db="UniProtKB">
        <authorList>
            <consortium name="Ensembl"/>
        </authorList>
    </citation>
    <scope>IDENTIFICATION</scope>
</reference>
<feature type="compositionally biased region" description="Polar residues" evidence="1">
    <location>
        <begin position="124"/>
        <end position="145"/>
    </location>
</feature>
<dbReference type="SMART" id="SM00717">
    <property type="entry name" value="SANT"/>
    <property type="match status" value="1"/>
</dbReference>
<feature type="compositionally biased region" description="Polar residues" evidence="1">
    <location>
        <begin position="2051"/>
        <end position="2068"/>
    </location>
</feature>
<dbReference type="CDD" id="cd00167">
    <property type="entry name" value="SANT"/>
    <property type="match status" value="1"/>
</dbReference>
<feature type="compositionally biased region" description="Basic and acidic residues" evidence="1">
    <location>
        <begin position="1920"/>
        <end position="1931"/>
    </location>
</feature>
<feature type="compositionally biased region" description="Basic residues" evidence="1">
    <location>
        <begin position="517"/>
        <end position="532"/>
    </location>
</feature>
<reference evidence="3" key="1">
    <citation type="submission" date="2019-06" db="EMBL/GenBank/DDBJ databases">
        <authorList>
            <consortium name="Wellcome Sanger Institute Data Sharing"/>
        </authorList>
    </citation>
    <scope>NUCLEOTIDE SEQUENCE [LARGE SCALE GENOMIC DNA]</scope>
</reference>
<feature type="compositionally biased region" description="Polar residues" evidence="1">
    <location>
        <begin position="1056"/>
        <end position="1066"/>
    </location>
</feature>
<feature type="region of interest" description="Disordered" evidence="1">
    <location>
        <begin position="501"/>
        <end position="839"/>
    </location>
</feature>
<feature type="compositionally biased region" description="Basic and acidic residues" evidence="1">
    <location>
        <begin position="328"/>
        <end position="338"/>
    </location>
</feature>
<dbReference type="GO" id="GO:0070898">
    <property type="term" value="P:RNA polymerase III preinitiation complex assembly"/>
    <property type="evidence" value="ECO:0007669"/>
    <property type="project" value="TreeGrafter"/>
</dbReference>
<dbReference type="SUPFAM" id="SSF46689">
    <property type="entry name" value="Homeodomain-like"/>
    <property type="match status" value="1"/>
</dbReference>
<feature type="compositionally biased region" description="Basic residues" evidence="1">
    <location>
        <begin position="1107"/>
        <end position="1117"/>
    </location>
</feature>
<dbReference type="InterPro" id="IPR039467">
    <property type="entry name" value="TFIIIB_B''_Myb"/>
</dbReference>
<reference evidence="3" key="2">
    <citation type="submission" date="2025-08" db="UniProtKB">
        <authorList>
            <consortium name="Ensembl"/>
        </authorList>
    </citation>
    <scope>IDENTIFICATION</scope>
</reference>
<dbReference type="PANTHER" id="PTHR22929">
    <property type="entry name" value="RNA POLYMERASE III TRANSCRIPTION INITIATION FACTOR B"/>
    <property type="match status" value="1"/>
</dbReference>
<dbReference type="PANTHER" id="PTHR22929:SF0">
    <property type="entry name" value="TRANSCRIPTION FACTOR TFIIIB COMPONENT B'' HOMOLOG"/>
    <property type="match status" value="1"/>
</dbReference>
<feature type="compositionally biased region" description="Low complexity" evidence="1">
    <location>
        <begin position="2128"/>
        <end position="2138"/>
    </location>
</feature>
<dbReference type="Gene3D" id="1.10.10.60">
    <property type="entry name" value="Homeodomain-like"/>
    <property type="match status" value="1"/>
</dbReference>
<feature type="compositionally biased region" description="Basic and acidic residues" evidence="1">
    <location>
        <begin position="211"/>
        <end position="223"/>
    </location>
</feature>
<dbReference type="GeneTree" id="ENSGT00390000012762"/>
<dbReference type="Ensembl" id="ENSMMDT00005034794.1">
    <property type="protein sequence ID" value="ENSMMDP00005034050.1"/>
    <property type="gene ID" value="ENSMMDG00005016025.1"/>
</dbReference>
<feature type="compositionally biased region" description="Polar residues" evidence="1">
    <location>
        <begin position="1250"/>
        <end position="1260"/>
    </location>
</feature>
<feature type="compositionally biased region" description="Basic and acidic residues" evidence="1">
    <location>
        <begin position="1006"/>
        <end position="1019"/>
    </location>
</feature>
<gene>
    <name evidence="3" type="primary">zgc:162472</name>
</gene>
<dbReference type="Pfam" id="PF15963">
    <property type="entry name" value="Myb_DNA-bind_7"/>
    <property type="match status" value="1"/>
</dbReference>
<keyword evidence="4" id="KW-1185">Reference proteome</keyword>
<feature type="compositionally biased region" description="Acidic residues" evidence="1">
    <location>
        <begin position="350"/>
        <end position="362"/>
    </location>
</feature>
<feature type="compositionally biased region" description="Acidic residues" evidence="1">
    <location>
        <begin position="808"/>
        <end position="824"/>
    </location>
</feature>
<feature type="compositionally biased region" description="Polar residues" evidence="1">
    <location>
        <begin position="1549"/>
        <end position="1574"/>
    </location>
</feature>